<keyword evidence="7" id="KW-1185">Reference proteome</keyword>
<feature type="region of interest" description="Disordered" evidence="4">
    <location>
        <begin position="43"/>
        <end position="65"/>
    </location>
</feature>
<sequence>MVLIIEDSGGGGGTLLKVQQNGISGGQAGAVRGPINEELETVADNKNEDPNVGDNEDNNYYDDDDDDVYQEFEEFDFDTLPDRPEDSRSIASDDSFYPPDESLKYRTPSPVTPEPLSFFMACSNNNSIIVKIMIRQGVTEEEVRETDKNNRNGLIVACYMGWVDVVIALSQCPHIDVNWQDNEGNTALMTAAQAGHIMISSYLINYFSNLDLERRNCHGFTAMMKAAMQGRADVVRLLMLSGRAKICSISMSFFTMFSLSLFCCWTAFICVFPIKGADVEARDYGRKMTSREWALFTCRYETAYLMMRLMAQPCAEQFCESYKLEWPMLQELVAQRQEPKNCWQKVADKACCRFSLRMKTDPVDDGVMDHMVRITTALSSPLIATACHTVALRSPPCIGKRRYAVPEILRKQRVDELKRLGPDRINNYKKLFNNSRVQLVPKKTDRRASLQTQMLQEVAVAGTSALRRASLLPLNMMRRSSVRPGIVIPKVRLCKAPSGPASEKGRKSKDPALLQLPKWRYKQAKEERRRQEEEEKQRRFPTVRRR</sequence>
<dbReference type="PANTHER" id="PTHR24173">
    <property type="entry name" value="ANKYRIN REPEAT CONTAINING"/>
    <property type="match status" value="1"/>
</dbReference>
<evidence type="ECO:0000313" key="6">
    <source>
        <dbReference type="Ensembl" id="ENSOKIP00005066898.1"/>
    </source>
</evidence>
<evidence type="ECO:0000256" key="3">
    <source>
        <dbReference type="PROSITE-ProRule" id="PRU00023"/>
    </source>
</evidence>
<evidence type="ECO:0000256" key="2">
    <source>
        <dbReference type="ARBA" id="ARBA00023043"/>
    </source>
</evidence>
<feature type="compositionally biased region" description="Acidic residues" evidence="4">
    <location>
        <begin position="54"/>
        <end position="65"/>
    </location>
</feature>
<feature type="repeat" description="ANK" evidence="3">
    <location>
        <begin position="183"/>
        <end position="215"/>
    </location>
</feature>
<evidence type="ECO:0000313" key="7">
    <source>
        <dbReference type="Proteomes" id="UP000694557"/>
    </source>
</evidence>
<dbReference type="Pfam" id="PF12796">
    <property type="entry name" value="Ank_2"/>
    <property type="match status" value="1"/>
</dbReference>
<protein>
    <submittedName>
        <fullName evidence="6">Ankyrin repeat domain 33B</fullName>
    </submittedName>
</protein>
<dbReference type="Proteomes" id="UP000694557">
    <property type="component" value="Unassembled WGS sequence"/>
</dbReference>
<evidence type="ECO:0000256" key="5">
    <source>
        <dbReference type="SAM" id="Phobius"/>
    </source>
</evidence>
<keyword evidence="1" id="KW-0677">Repeat</keyword>
<keyword evidence="2 3" id="KW-0040">ANK repeat</keyword>
<proteinExistence type="predicted"/>
<dbReference type="SUPFAM" id="SSF48403">
    <property type="entry name" value="Ankyrin repeat"/>
    <property type="match status" value="1"/>
</dbReference>
<dbReference type="GeneTree" id="ENSGT00500000044852"/>
<feature type="transmembrane region" description="Helical" evidence="5">
    <location>
        <begin position="246"/>
        <end position="268"/>
    </location>
</feature>
<reference evidence="6" key="1">
    <citation type="submission" date="2025-08" db="UniProtKB">
        <authorList>
            <consortium name="Ensembl"/>
        </authorList>
    </citation>
    <scope>IDENTIFICATION</scope>
</reference>
<evidence type="ECO:0000256" key="4">
    <source>
        <dbReference type="SAM" id="MobiDB-lite"/>
    </source>
</evidence>
<dbReference type="SMART" id="SM00248">
    <property type="entry name" value="ANK"/>
    <property type="match status" value="4"/>
</dbReference>
<reference evidence="6" key="2">
    <citation type="submission" date="2025-09" db="UniProtKB">
        <authorList>
            <consortium name="Ensembl"/>
        </authorList>
    </citation>
    <scope>IDENTIFICATION</scope>
</reference>
<organism evidence="6 7">
    <name type="scientific">Oncorhynchus kisutch</name>
    <name type="common">Coho salmon</name>
    <name type="synonym">Salmo kisutch</name>
    <dbReference type="NCBI Taxonomy" id="8019"/>
    <lineage>
        <taxon>Eukaryota</taxon>
        <taxon>Metazoa</taxon>
        <taxon>Chordata</taxon>
        <taxon>Craniata</taxon>
        <taxon>Vertebrata</taxon>
        <taxon>Euteleostomi</taxon>
        <taxon>Actinopterygii</taxon>
        <taxon>Neopterygii</taxon>
        <taxon>Teleostei</taxon>
        <taxon>Protacanthopterygii</taxon>
        <taxon>Salmoniformes</taxon>
        <taxon>Salmonidae</taxon>
        <taxon>Salmoninae</taxon>
        <taxon>Oncorhynchus</taxon>
    </lineage>
</organism>
<feature type="region of interest" description="Disordered" evidence="4">
    <location>
        <begin position="496"/>
        <end position="546"/>
    </location>
</feature>
<dbReference type="AlphaFoldDB" id="A0A8C7I7T4"/>
<feature type="compositionally biased region" description="Basic and acidic residues" evidence="4">
    <location>
        <begin position="523"/>
        <end position="538"/>
    </location>
</feature>
<dbReference type="Ensembl" id="ENSOKIT00005071156.1">
    <property type="protein sequence ID" value="ENSOKIP00005066898.1"/>
    <property type="gene ID" value="ENSOKIG00005028776.1"/>
</dbReference>
<dbReference type="PROSITE" id="PS50088">
    <property type="entry name" value="ANK_REPEAT"/>
    <property type="match status" value="1"/>
</dbReference>
<name>A0A8C7I7T4_ONCKI</name>
<dbReference type="Gene3D" id="1.25.40.20">
    <property type="entry name" value="Ankyrin repeat-containing domain"/>
    <property type="match status" value="1"/>
</dbReference>
<keyword evidence="5" id="KW-0812">Transmembrane</keyword>
<keyword evidence="5" id="KW-0472">Membrane</keyword>
<dbReference type="InterPro" id="IPR036770">
    <property type="entry name" value="Ankyrin_rpt-contain_sf"/>
</dbReference>
<gene>
    <name evidence="6" type="primary">ANKRD33B</name>
    <name evidence="6" type="synonym">LOC109874704</name>
</gene>
<keyword evidence="5" id="KW-1133">Transmembrane helix</keyword>
<dbReference type="InterPro" id="IPR002110">
    <property type="entry name" value="Ankyrin_rpt"/>
</dbReference>
<dbReference type="PANTHER" id="PTHR24173:SF91">
    <property type="entry name" value="ANKYRIN REPEAT DOMAIN-CONTAINING PROTEIN 33B"/>
    <property type="match status" value="1"/>
</dbReference>
<accession>A0A8C7I7T4</accession>
<feature type="region of interest" description="Disordered" evidence="4">
    <location>
        <begin position="78"/>
        <end position="105"/>
    </location>
</feature>
<evidence type="ECO:0000256" key="1">
    <source>
        <dbReference type="ARBA" id="ARBA00022737"/>
    </source>
</evidence>